<dbReference type="Proteomes" id="UP000635902">
    <property type="component" value="Unassembled WGS sequence"/>
</dbReference>
<accession>A0ABR9ZIP7</accession>
<keyword evidence="2" id="KW-1185">Reference proteome</keyword>
<reference evidence="1 2" key="1">
    <citation type="submission" date="2020-10" db="EMBL/GenBank/DDBJ databases">
        <title>Novel species in genus Corynebacterium.</title>
        <authorList>
            <person name="Zhang G."/>
        </authorList>
    </citation>
    <scope>NUCLEOTIDE SEQUENCE [LARGE SCALE GENOMIC DNA]</scope>
    <source>
        <strain evidence="1 2">DSM 45110</strain>
    </source>
</reference>
<proteinExistence type="predicted"/>
<evidence type="ECO:0008006" key="3">
    <source>
        <dbReference type="Google" id="ProtNLM"/>
    </source>
</evidence>
<name>A0ABR9ZIP7_9CORY</name>
<organism evidence="1 2">
    <name type="scientific">Corynebacterium suicordis DSM 45110</name>
    <dbReference type="NCBI Taxonomy" id="1121369"/>
    <lineage>
        <taxon>Bacteria</taxon>
        <taxon>Bacillati</taxon>
        <taxon>Actinomycetota</taxon>
        <taxon>Actinomycetes</taxon>
        <taxon>Mycobacteriales</taxon>
        <taxon>Corynebacteriaceae</taxon>
        <taxon>Corynebacterium</taxon>
    </lineage>
</organism>
<evidence type="ECO:0000313" key="1">
    <source>
        <dbReference type="EMBL" id="MBF4553310.1"/>
    </source>
</evidence>
<comment type="caution">
    <text evidence="1">The sequence shown here is derived from an EMBL/GenBank/DDBJ whole genome shotgun (WGS) entry which is preliminary data.</text>
</comment>
<dbReference type="RefSeq" id="WP_194556131.1">
    <property type="nucleotide sequence ID" value="NZ_JADKMY010000001.1"/>
</dbReference>
<sequence length="106" mass="11714">MTFYYDGDCGFCQWSARKLTGLADVETKPAQLDDFAVYENGDSKELGHKAIGAVLKNHGRARWVRAAGTVLLFRPLSPLFAGVYRLVAMNRHKLGPLVGEESCAIR</sequence>
<gene>
    <name evidence="1" type="ORF">IRY30_04330</name>
</gene>
<protein>
    <recommendedName>
        <fullName evidence="3">Thiol-disulfide oxidoreductase</fullName>
    </recommendedName>
</protein>
<evidence type="ECO:0000313" key="2">
    <source>
        <dbReference type="Proteomes" id="UP000635902"/>
    </source>
</evidence>
<dbReference type="EMBL" id="JADKMY010000001">
    <property type="protein sequence ID" value="MBF4553310.1"/>
    <property type="molecule type" value="Genomic_DNA"/>
</dbReference>